<protein>
    <submittedName>
        <fullName evidence="2">Uncharacterized protein</fullName>
    </submittedName>
</protein>
<feature type="compositionally biased region" description="Gly residues" evidence="1">
    <location>
        <begin position="20"/>
        <end position="45"/>
    </location>
</feature>
<dbReference type="Pfam" id="PF12023">
    <property type="entry name" value="DUF3511"/>
    <property type="match status" value="1"/>
</dbReference>
<name>A0A4Y7LB78_PAPSO</name>
<dbReference type="EMBL" id="CM010724">
    <property type="protein sequence ID" value="RZC81890.1"/>
    <property type="molecule type" value="Genomic_DNA"/>
</dbReference>
<organism evidence="2 3">
    <name type="scientific">Papaver somniferum</name>
    <name type="common">Opium poppy</name>
    <dbReference type="NCBI Taxonomy" id="3469"/>
    <lineage>
        <taxon>Eukaryota</taxon>
        <taxon>Viridiplantae</taxon>
        <taxon>Streptophyta</taxon>
        <taxon>Embryophyta</taxon>
        <taxon>Tracheophyta</taxon>
        <taxon>Spermatophyta</taxon>
        <taxon>Magnoliopsida</taxon>
        <taxon>Ranunculales</taxon>
        <taxon>Papaveraceae</taxon>
        <taxon>Papaveroideae</taxon>
        <taxon>Papaver</taxon>
    </lineage>
</organism>
<gene>
    <name evidence="2" type="ORF">C5167_044477</name>
</gene>
<reference evidence="2 3" key="1">
    <citation type="journal article" date="2018" name="Science">
        <title>The opium poppy genome and morphinan production.</title>
        <authorList>
            <person name="Guo L."/>
            <person name="Winzer T."/>
            <person name="Yang X."/>
            <person name="Li Y."/>
            <person name="Ning Z."/>
            <person name="He Z."/>
            <person name="Teodor R."/>
            <person name="Lu Y."/>
            <person name="Bowser T.A."/>
            <person name="Graham I.A."/>
            <person name="Ye K."/>
        </authorList>
    </citation>
    <scope>NUCLEOTIDE SEQUENCE [LARGE SCALE GENOMIC DNA]</scope>
    <source>
        <strain evidence="3">cv. HN1</strain>
        <tissue evidence="2">Leaves</tissue>
    </source>
</reference>
<dbReference type="PANTHER" id="PTHR33193">
    <property type="entry name" value="DOMAIN PROTEIN, PUTATIVE (DUF3511)-RELATED"/>
    <property type="match status" value="1"/>
</dbReference>
<evidence type="ECO:0000313" key="2">
    <source>
        <dbReference type="EMBL" id="RZC81890.1"/>
    </source>
</evidence>
<dbReference type="Gramene" id="RZC81890">
    <property type="protein sequence ID" value="RZC81890"/>
    <property type="gene ID" value="C5167_044477"/>
</dbReference>
<dbReference type="OMA" id="KYSQVVY"/>
<dbReference type="PANTHER" id="PTHR33193:SF71">
    <property type="entry name" value="OS02G0223700 PROTEIN"/>
    <property type="match status" value="1"/>
</dbReference>
<dbReference type="AlphaFoldDB" id="A0A4Y7LB78"/>
<sequence>MDDYRSKYYGEGDMQIQPYQGGGAGVSGGGGGGRNYSQQGHGGGDFRSYSTSATYVSSSAVTTGGGGGGGGNNKDLKFKKAKSGGTSKIWCFNDPEIQRKKRVASYKVYSVEGNIKGTFRKSVRWIKDRYTKVVYVEVIVAETAPSGEYKSRKLLFPVRI</sequence>
<evidence type="ECO:0000256" key="1">
    <source>
        <dbReference type="SAM" id="MobiDB-lite"/>
    </source>
</evidence>
<proteinExistence type="predicted"/>
<keyword evidence="3" id="KW-1185">Reference proteome</keyword>
<evidence type="ECO:0000313" key="3">
    <source>
        <dbReference type="Proteomes" id="UP000316621"/>
    </source>
</evidence>
<dbReference type="InterPro" id="IPR021899">
    <property type="entry name" value="DUF3511"/>
</dbReference>
<dbReference type="Proteomes" id="UP000316621">
    <property type="component" value="Chromosome 10"/>
</dbReference>
<feature type="region of interest" description="Disordered" evidence="1">
    <location>
        <begin position="19"/>
        <end position="48"/>
    </location>
</feature>
<accession>A0A4Y7LB78</accession>
<dbReference type="STRING" id="3469.A0A4Y7LB78"/>